<dbReference type="Proteomes" id="UP000313359">
    <property type="component" value="Unassembled WGS sequence"/>
</dbReference>
<dbReference type="EMBL" id="ML122250">
    <property type="protein sequence ID" value="RPD67258.1"/>
    <property type="molecule type" value="Genomic_DNA"/>
</dbReference>
<feature type="region of interest" description="Disordered" evidence="1">
    <location>
        <begin position="343"/>
        <end position="399"/>
    </location>
</feature>
<feature type="compositionally biased region" description="Pro residues" evidence="1">
    <location>
        <begin position="48"/>
        <end position="61"/>
    </location>
</feature>
<feature type="non-terminal residue" evidence="2">
    <location>
        <position position="1"/>
    </location>
</feature>
<dbReference type="OrthoDB" id="3194584at2759"/>
<feature type="compositionally biased region" description="Polar residues" evidence="1">
    <location>
        <begin position="343"/>
        <end position="359"/>
    </location>
</feature>
<proteinExistence type="predicted"/>
<feature type="compositionally biased region" description="Basic and acidic residues" evidence="1">
    <location>
        <begin position="363"/>
        <end position="374"/>
    </location>
</feature>
<dbReference type="AlphaFoldDB" id="A0A5C2SWX6"/>
<keyword evidence="3" id="KW-1185">Reference proteome</keyword>
<evidence type="ECO:0000256" key="1">
    <source>
        <dbReference type="SAM" id="MobiDB-lite"/>
    </source>
</evidence>
<name>A0A5C2SWX6_9APHY</name>
<feature type="compositionally biased region" description="Polar residues" evidence="1">
    <location>
        <begin position="513"/>
        <end position="541"/>
    </location>
</feature>
<evidence type="ECO:0000313" key="3">
    <source>
        <dbReference type="Proteomes" id="UP000313359"/>
    </source>
</evidence>
<feature type="region of interest" description="Disordered" evidence="1">
    <location>
        <begin position="123"/>
        <end position="249"/>
    </location>
</feature>
<feature type="region of interest" description="Disordered" evidence="1">
    <location>
        <begin position="467"/>
        <end position="552"/>
    </location>
</feature>
<evidence type="ECO:0000313" key="2">
    <source>
        <dbReference type="EMBL" id="RPD67258.1"/>
    </source>
</evidence>
<reference evidence="2" key="1">
    <citation type="journal article" date="2018" name="Genome Biol. Evol.">
        <title>Genomics and development of Lentinus tigrinus, a white-rot wood-decaying mushroom with dimorphic fruiting bodies.</title>
        <authorList>
            <person name="Wu B."/>
            <person name="Xu Z."/>
            <person name="Knudson A."/>
            <person name="Carlson A."/>
            <person name="Chen N."/>
            <person name="Kovaka S."/>
            <person name="LaButti K."/>
            <person name="Lipzen A."/>
            <person name="Pennachio C."/>
            <person name="Riley R."/>
            <person name="Schakwitz W."/>
            <person name="Umezawa K."/>
            <person name="Ohm R.A."/>
            <person name="Grigoriev I.V."/>
            <person name="Nagy L.G."/>
            <person name="Gibbons J."/>
            <person name="Hibbett D."/>
        </authorList>
    </citation>
    <scope>NUCLEOTIDE SEQUENCE [LARGE SCALE GENOMIC DNA]</scope>
    <source>
        <strain evidence="2">ALCF2SS1-6</strain>
    </source>
</reference>
<sequence>MDPDGFDKGPPFQPPPMPMNGYYCPASASAIQPPRSFYHQCQLGWQPQPQPVFAPPQPQWPPFGAGDASGARGRLDRERAVQVLTDALRRGKELRLSSREVLERLHSSDKPEYRGIDWTGLFLESADMPGPSSNRDESRNPGSASQATRSTASRSSDEPAQKKRKTTKETRPKVGRPRGRPRGRPPTRKVANQRHAAPPGRSSRSRDERSLPPSASTPAASTSTSSTRGSESRTKRRGRLLEFHDETYVPPPADPLIKPLVPRRDSGADLNRFSDEEKIFFIHYLRWRLREGTVPSKLTLFNELAKELPHHDAQAWKKHWKDHPELPESIYIAALKGAGDQDLVSSHLSDSSKTLTHAASSDDEYRPSSPRDGHQSPSQVEASASYPSRVHRTSRKHKITEDDLRAMAMYMVEKRRVWSHYKNHSQRWKEFCSREENLKRRSRSGWNYVARTYAAQIRDCYDEYMAKKSNSESQSEEDERDEGETRNPVYPPSDESARPPTAEPETGPEDPGTSASAPANPSQKRLAAQSQSHNKQIFTTTKAKREYIEVSD</sequence>
<protein>
    <submittedName>
        <fullName evidence="2">Uncharacterized protein</fullName>
    </submittedName>
</protein>
<feature type="region of interest" description="Disordered" evidence="1">
    <location>
        <begin position="48"/>
        <end position="77"/>
    </location>
</feature>
<feature type="compositionally biased region" description="Basic residues" evidence="1">
    <location>
        <begin position="173"/>
        <end position="187"/>
    </location>
</feature>
<feature type="compositionally biased region" description="Low complexity" evidence="1">
    <location>
        <begin position="143"/>
        <end position="154"/>
    </location>
</feature>
<dbReference type="STRING" id="1328759.A0A5C2SWX6"/>
<feature type="compositionally biased region" description="Basic residues" evidence="1">
    <location>
        <begin position="389"/>
        <end position="398"/>
    </location>
</feature>
<feature type="compositionally biased region" description="Low complexity" evidence="1">
    <location>
        <begin position="211"/>
        <end position="229"/>
    </location>
</feature>
<feature type="compositionally biased region" description="Polar residues" evidence="1">
    <location>
        <begin position="375"/>
        <end position="386"/>
    </location>
</feature>
<gene>
    <name evidence="2" type="ORF">L227DRAFT_648347</name>
</gene>
<organism evidence="2 3">
    <name type="scientific">Lentinus tigrinus ALCF2SS1-6</name>
    <dbReference type="NCBI Taxonomy" id="1328759"/>
    <lineage>
        <taxon>Eukaryota</taxon>
        <taxon>Fungi</taxon>
        <taxon>Dikarya</taxon>
        <taxon>Basidiomycota</taxon>
        <taxon>Agaricomycotina</taxon>
        <taxon>Agaricomycetes</taxon>
        <taxon>Polyporales</taxon>
        <taxon>Polyporaceae</taxon>
        <taxon>Lentinus</taxon>
    </lineage>
</organism>
<accession>A0A5C2SWX6</accession>
<feature type="compositionally biased region" description="Basic and acidic residues" evidence="1">
    <location>
        <begin position="543"/>
        <end position="552"/>
    </location>
</feature>
<feature type="compositionally biased region" description="Basic and acidic residues" evidence="1">
    <location>
        <begin position="155"/>
        <end position="172"/>
    </location>
</feature>